<dbReference type="EMBL" id="CP114589">
    <property type="protein sequence ID" value="WBA10511.1"/>
    <property type="molecule type" value="Genomic_DNA"/>
</dbReference>
<evidence type="ECO:0000256" key="1">
    <source>
        <dbReference type="ARBA" id="ARBA00009023"/>
    </source>
</evidence>
<feature type="signal peptide" evidence="4">
    <location>
        <begin position="1"/>
        <end position="22"/>
    </location>
</feature>
<organism evidence="5 6">
    <name type="scientific">Salinivibrio kushneri</name>
    <dbReference type="NCBI Taxonomy" id="1908198"/>
    <lineage>
        <taxon>Bacteria</taxon>
        <taxon>Pseudomonadati</taxon>
        <taxon>Pseudomonadota</taxon>
        <taxon>Gammaproteobacteria</taxon>
        <taxon>Vibrionales</taxon>
        <taxon>Vibrionaceae</taxon>
        <taxon>Salinivibrio</taxon>
    </lineage>
</organism>
<keyword evidence="2" id="KW-0813">Transport</keyword>
<dbReference type="CDD" id="cd13603">
    <property type="entry name" value="PBP2_TRAP_Siap_TeaA_like"/>
    <property type="match status" value="1"/>
</dbReference>
<accession>A0AA47KP69</accession>
<keyword evidence="3 4" id="KW-0732">Signal</keyword>
<dbReference type="NCBIfam" id="NF037995">
    <property type="entry name" value="TRAP_S1"/>
    <property type="match status" value="1"/>
</dbReference>
<dbReference type="Pfam" id="PF03480">
    <property type="entry name" value="DctP"/>
    <property type="match status" value="1"/>
</dbReference>
<proteinExistence type="inferred from homology"/>
<dbReference type="InterPro" id="IPR018389">
    <property type="entry name" value="DctP_fam"/>
</dbReference>
<dbReference type="InterPro" id="IPR038404">
    <property type="entry name" value="TRAP_DctP_sf"/>
</dbReference>
<dbReference type="AlphaFoldDB" id="A0AA47KP69"/>
<evidence type="ECO:0000256" key="4">
    <source>
        <dbReference type="SAM" id="SignalP"/>
    </source>
</evidence>
<dbReference type="PIRSF" id="PIRSF006470">
    <property type="entry name" value="DctB"/>
    <property type="match status" value="1"/>
</dbReference>
<reference evidence="5" key="1">
    <citation type="submission" date="2022-09" db="EMBL/GenBank/DDBJ databases">
        <authorList>
            <person name="Li Z.-J."/>
        </authorList>
    </citation>
    <scope>NUCLEOTIDE SEQUENCE</scope>
    <source>
        <strain evidence="5">TGB11</strain>
        <plasmid evidence="5">unnamed</plasmid>
    </source>
</reference>
<evidence type="ECO:0000256" key="3">
    <source>
        <dbReference type="ARBA" id="ARBA00022729"/>
    </source>
</evidence>
<geneLocation type="plasmid" evidence="5 6">
    <name>unnamed</name>
</geneLocation>
<evidence type="ECO:0000313" key="6">
    <source>
        <dbReference type="Proteomes" id="UP001164748"/>
    </source>
</evidence>
<keyword evidence="5" id="KW-0614">Plasmid</keyword>
<dbReference type="InterPro" id="IPR004682">
    <property type="entry name" value="TRAP_DctP"/>
</dbReference>
<evidence type="ECO:0000313" key="5">
    <source>
        <dbReference type="EMBL" id="WBA10511.1"/>
    </source>
</evidence>
<dbReference type="GO" id="GO:0030288">
    <property type="term" value="C:outer membrane-bounded periplasmic space"/>
    <property type="evidence" value="ECO:0007669"/>
    <property type="project" value="InterPro"/>
</dbReference>
<dbReference type="PANTHER" id="PTHR33376:SF7">
    <property type="entry name" value="C4-DICARBOXYLATE-BINDING PROTEIN DCTB"/>
    <property type="match status" value="1"/>
</dbReference>
<dbReference type="GO" id="GO:0055085">
    <property type="term" value="P:transmembrane transport"/>
    <property type="evidence" value="ECO:0007669"/>
    <property type="project" value="InterPro"/>
</dbReference>
<dbReference type="NCBIfam" id="TIGR00787">
    <property type="entry name" value="dctP"/>
    <property type="match status" value="1"/>
</dbReference>
<dbReference type="Gene3D" id="3.40.190.170">
    <property type="entry name" value="Bacterial extracellular solute-binding protein, family 7"/>
    <property type="match status" value="1"/>
</dbReference>
<feature type="chain" id="PRO_5041394412" evidence="4">
    <location>
        <begin position="23"/>
        <end position="330"/>
    </location>
</feature>
<evidence type="ECO:0000256" key="2">
    <source>
        <dbReference type="ARBA" id="ARBA00022448"/>
    </source>
</evidence>
<dbReference type="RefSeq" id="WP_102504829.1">
    <property type="nucleotide sequence ID" value="NZ_CP114589.1"/>
</dbReference>
<name>A0AA47KP69_9GAMM</name>
<dbReference type="PANTHER" id="PTHR33376">
    <property type="match status" value="1"/>
</dbReference>
<sequence>MMKHTRTLLAAFTCMVALPSVAETTIRIGHDSQPGSPLSEAFDVFEKDVEKASEGAINIEVYGGGQLGGVRETTEMVQSNNLQMTTAASVLLSPIIPEFSVLDTFYMFEDREHAHRVLDSEAGDKLLESMESKGFKGLGYLELGFRNFTNNEKPLETMSDFDGLKIRSASNPSQISAWKAAGLSPVPLSWGEIYTSLQQGLIQGQESATDSVYTQRFYEVQKYLSLTEHIYSNHVLFTNPDFWKSLTEEERSIIDDALENFIAYQRDLAGKKNKETLSILKKEGIKINTVPQETRDSLKNALNSAVADDIKEKTGTELYNLVMEKTESLR</sequence>
<dbReference type="Proteomes" id="UP001164748">
    <property type="component" value="Plasmid unnamed"/>
</dbReference>
<gene>
    <name evidence="5" type="ORF">N8M53_14270</name>
</gene>
<comment type="similarity">
    <text evidence="1">Belongs to the bacterial solute-binding protein 7 family.</text>
</comment>
<protein>
    <submittedName>
        <fullName evidence="5">TRAP transporter substrate-binding protein</fullName>
    </submittedName>
</protein>